<gene>
    <name evidence="2" type="ORF">BR63_05810</name>
</gene>
<accession>A0A7G6E1C0</accession>
<proteinExistence type="predicted"/>
<evidence type="ECO:0000313" key="3">
    <source>
        <dbReference type="Proteomes" id="UP000515847"/>
    </source>
</evidence>
<dbReference type="AlphaFoldDB" id="A0A7G6E1C0"/>
<dbReference type="OrthoDB" id="9788304at2"/>
<dbReference type="Pfam" id="PF12773">
    <property type="entry name" value="DZR"/>
    <property type="match status" value="1"/>
</dbReference>
<name>A0A7G6E1C0_THEFR</name>
<reference evidence="2 3" key="1">
    <citation type="journal article" date="2019" name="Front. Microbiol.">
        <title>Thermoanaerosceptrum fracticalcis gen. nov. sp. nov., a Novel Fumarate-Fermenting Microorganism From a Deep Fractured Carbonate Aquifer of the US Great Basin.</title>
        <authorList>
            <person name="Hamilton-Brehm S.D."/>
            <person name="Stewart L.E."/>
            <person name="Zavarin M."/>
            <person name="Caldwell M."/>
            <person name="Lawson P.A."/>
            <person name="Onstott T.C."/>
            <person name="Grzymski J."/>
            <person name="Neveux I."/>
            <person name="Lollar B.S."/>
            <person name="Russell C.E."/>
            <person name="Moser D.P."/>
        </authorList>
    </citation>
    <scope>NUCLEOTIDE SEQUENCE [LARGE SCALE GENOMIC DNA]</scope>
    <source>
        <strain evidence="2 3">DRI-13</strain>
    </source>
</reference>
<dbReference type="RefSeq" id="WP_081908219.1">
    <property type="nucleotide sequence ID" value="NZ_CP045798.1"/>
</dbReference>
<feature type="domain" description="DZANK-type" evidence="1">
    <location>
        <begin position="3"/>
        <end position="35"/>
    </location>
</feature>
<organism evidence="2 3">
    <name type="scientific">Thermanaerosceptrum fracticalcis</name>
    <dbReference type="NCBI Taxonomy" id="1712410"/>
    <lineage>
        <taxon>Bacteria</taxon>
        <taxon>Bacillati</taxon>
        <taxon>Bacillota</taxon>
        <taxon>Clostridia</taxon>
        <taxon>Eubacteriales</taxon>
        <taxon>Peptococcaceae</taxon>
        <taxon>Thermanaerosceptrum</taxon>
    </lineage>
</organism>
<dbReference type="InterPro" id="IPR025874">
    <property type="entry name" value="DZR"/>
</dbReference>
<evidence type="ECO:0000259" key="1">
    <source>
        <dbReference type="Pfam" id="PF12773"/>
    </source>
</evidence>
<sequence length="47" mass="5252">MFCKNCGLSNVEDANFCEYCGTKLNEICPRCWKKNGQPGSCPTDKCD</sequence>
<dbReference type="KEGG" id="tfr:BR63_05810"/>
<keyword evidence="3" id="KW-1185">Reference proteome</keyword>
<dbReference type="Proteomes" id="UP000515847">
    <property type="component" value="Chromosome"/>
</dbReference>
<protein>
    <submittedName>
        <fullName evidence="2">Zinc-ribbon domain-containing protein</fullName>
    </submittedName>
</protein>
<dbReference type="EMBL" id="CP045798">
    <property type="protein sequence ID" value="QNB45874.1"/>
    <property type="molecule type" value="Genomic_DNA"/>
</dbReference>
<evidence type="ECO:0000313" key="2">
    <source>
        <dbReference type="EMBL" id="QNB45874.1"/>
    </source>
</evidence>